<dbReference type="PANTHER" id="PTHR11738:SF184">
    <property type="entry name" value="ALPHA-1B-GLYCOPROTEIN"/>
    <property type="match status" value="1"/>
</dbReference>
<dbReference type="PANTHER" id="PTHR11738">
    <property type="entry name" value="MHC CLASS I NK CELL RECEPTOR"/>
    <property type="match status" value="1"/>
</dbReference>
<dbReference type="KEGG" id="pcad:112062469"/>
<dbReference type="RefSeq" id="XP_054934817.1">
    <property type="nucleotide sequence ID" value="XM_055078842.1"/>
</dbReference>
<dbReference type="InterPro" id="IPR003598">
    <property type="entry name" value="Ig_sub2"/>
</dbReference>
<dbReference type="AlphaFoldDB" id="A0A9W2W6K0"/>
<dbReference type="Proteomes" id="UP000248484">
    <property type="component" value="Chromosome 17"/>
</dbReference>
<dbReference type="SMART" id="SM00409">
    <property type="entry name" value="IG"/>
    <property type="match status" value="3"/>
</dbReference>
<feature type="domain" description="Ig-like" evidence="7">
    <location>
        <begin position="406"/>
        <end position="495"/>
    </location>
</feature>
<feature type="domain" description="Ig-like" evidence="7">
    <location>
        <begin position="503"/>
        <end position="572"/>
    </location>
</feature>
<feature type="region of interest" description="Disordered" evidence="6">
    <location>
        <begin position="29"/>
        <end position="50"/>
    </location>
</feature>
<keyword evidence="8" id="KW-1185">Reference proteome</keyword>
<dbReference type="GO" id="GO:0002764">
    <property type="term" value="P:immune response-regulating signaling pathway"/>
    <property type="evidence" value="ECO:0007669"/>
    <property type="project" value="TreeGrafter"/>
</dbReference>
<keyword evidence="4" id="KW-0325">Glycoprotein</keyword>
<evidence type="ECO:0000256" key="5">
    <source>
        <dbReference type="ARBA" id="ARBA00023319"/>
    </source>
</evidence>
<dbReference type="Gene3D" id="2.60.40.10">
    <property type="entry name" value="Immunoglobulins"/>
    <property type="match status" value="5"/>
</dbReference>
<evidence type="ECO:0000256" key="3">
    <source>
        <dbReference type="ARBA" id="ARBA00023157"/>
    </source>
</evidence>
<dbReference type="Pfam" id="PF13895">
    <property type="entry name" value="Ig_2"/>
    <property type="match status" value="1"/>
</dbReference>
<dbReference type="InterPro" id="IPR013783">
    <property type="entry name" value="Ig-like_fold"/>
</dbReference>
<evidence type="ECO:0000256" key="4">
    <source>
        <dbReference type="ARBA" id="ARBA00023180"/>
    </source>
</evidence>
<evidence type="ECO:0000313" key="9">
    <source>
        <dbReference type="RefSeq" id="XP_054934817.1"/>
    </source>
</evidence>
<gene>
    <name evidence="9" type="primary">LOC112062469</name>
</gene>
<protein>
    <submittedName>
        <fullName evidence="9">Alpha-1B-glycoprotein-like</fullName>
    </submittedName>
</protein>
<dbReference type="PROSITE" id="PS50835">
    <property type="entry name" value="IG_LIKE"/>
    <property type="match status" value="2"/>
</dbReference>
<dbReference type="InterPro" id="IPR036179">
    <property type="entry name" value="Ig-like_dom_sf"/>
</dbReference>
<evidence type="ECO:0000259" key="7">
    <source>
        <dbReference type="PROSITE" id="PS50835"/>
    </source>
</evidence>
<evidence type="ECO:0000256" key="6">
    <source>
        <dbReference type="SAM" id="MobiDB-lite"/>
    </source>
</evidence>
<dbReference type="SUPFAM" id="SSF48726">
    <property type="entry name" value="Immunoglobulin"/>
    <property type="match status" value="5"/>
</dbReference>
<dbReference type="GeneID" id="112062469"/>
<evidence type="ECO:0000256" key="2">
    <source>
        <dbReference type="ARBA" id="ARBA00022737"/>
    </source>
</evidence>
<dbReference type="FunFam" id="2.60.40.10:FF:000033">
    <property type="entry name" value="Killer cell immunoglobulin-like receptor"/>
    <property type="match status" value="2"/>
</dbReference>
<dbReference type="InterPro" id="IPR007110">
    <property type="entry name" value="Ig-like_dom"/>
</dbReference>
<dbReference type="SMART" id="SM00408">
    <property type="entry name" value="IGc2"/>
    <property type="match status" value="4"/>
</dbReference>
<proteinExistence type="predicted"/>
<keyword evidence="1" id="KW-0732">Signal</keyword>
<reference evidence="9" key="1">
    <citation type="submission" date="2025-08" db="UniProtKB">
        <authorList>
            <consortium name="RefSeq"/>
        </authorList>
    </citation>
    <scope>IDENTIFICATION</scope>
    <source>
        <tissue evidence="9">Muscle</tissue>
    </source>
</reference>
<keyword evidence="2" id="KW-0677">Repeat</keyword>
<sequence>MSRYIKARRSFPPRALVSSCRDARLDYVSQKPLRRGRKQGGSLEGVATPSPLKPGAPWHAYHGAAVGFRPGGLGRWPASETPEATSALCPDPMEPRFPGNTNELRGLALNPVTEEATFFDTRPTLWAEAESLLEPWANVTLTCRSPLWTLEFELFRGGVAQELVHLGSPATEYRFPLGAATGDTRGLYRCRYRMESGRASLSNLVEVTGAEPLPPPLLSTKPVPWITPGLNTTLLCIGGLRGVTFLLRREGDDQFLEVAEAPKDRQATFPVHRAGNYSCSYRTHASGAPSEPSATVTIEGLATPPPPTLTLDSGFAGLLRPGSRATLTCVAPLSGVKFQLRRGEEVLQVPMASTSPDRVFFQLNTLAPGDGGDYTCRYRLPEELAPWSLDSAPAELVLSDGTLPAPELSAEPATLSPEPGTLVQLRCRAPRAGVRFSLVRDGAGRRRVHGLLSPAGTEAHFELRDVSAVDSANYSCVYTDTAPPFAGSAPSAPVELRVDGPLPRPRLRPLWTGAVTPGRDAVLRCEGHVPDVSFLLLRSGEEEPSAVAWTTHPSADLVLTYVGPQHAGNYSCAYRSNWAHSLLSQLSDPVELQVAGS</sequence>
<name>A0A9W2W6K0_PHYMC</name>
<accession>A0A9W2W6K0</accession>
<keyword evidence="3" id="KW-1015">Disulfide bond</keyword>
<evidence type="ECO:0000256" key="1">
    <source>
        <dbReference type="ARBA" id="ARBA00022729"/>
    </source>
</evidence>
<dbReference type="InterPro" id="IPR003599">
    <property type="entry name" value="Ig_sub"/>
</dbReference>
<dbReference type="OrthoDB" id="9682077at2759"/>
<organism evidence="8 9">
    <name type="scientific">Physeter macrocephalus</name>
    <name type="common">Sperm whale</name>
    <name type="synonym">Physeter catodon</name>
    <dbReference type="NCBI Taxonomy" id="9755"/>
    <lineage>
        <taxon>Eukaryota</taxon>
        <taxon>Metazoa</taxon>
        <taxon>Chordata</taxon>
        <taxon>Craniata</taxon>
        <taxon>Vertebrata</taxon>
        <taxon>Euteleostomi</taxon>
        <taxon>Mammalia</taxon>
        <taxon>Eutheria</taxon>
        <taxon>Laurasiatheria</taxon>
        <taxon>Artiodactyla</taxon>
        <taxon>Whippomorpha</taxon>
        <taxon>Cetacea</taxon>
        <taxon>Odontoceti</taxon>
        <taxon>Physeteridae</taxon>
        <taxon>Physeter</taxon>
    </lineage>
</organism>
<keyword evidence="5" id="KW-0393">Immunoglobulin domain</keyword>
<dbReference type="FunFam" id="2.60.40.10:FF:000049">
    <property type="entry name" value="Leukocyte immunoglobulin-like receptor subfamily B member 1"/>
    <property type="match status" value="1"/>
</dbReference>
<feature type="region of interest" description="Disordered" evidence="6">
    <location>
        <begin position="283"/>
        <end position="305"/>
    </location>
</feature>
<evidence type="ECO:0000313" key="8">
    <source>
        <dbReference type="Proteomes" id="UP000248484"/>
    </source>
</evidence>
<dbReference type="InterPro" id="IPR050412">
    <property type="entry name" value="Ig-like_Receptors_ImmuneReg"/>
</dbReference>